<dbReference type="EnsemblBacteria" id="ABD42446">
    <property type="protein sequence ID" value="ABD42446"/>
    <property type="gene ID" value="Mhun_2751"/>
</dbReference>
<dbReference type="InParanoid" id="Q2FT86"/>
<gene>
    <name evidence="1" type="ordered locus">Mhun_2751</name>
</gene>
<dbReference type="AlphaFoldDB" id="Q2FT86"/>
<keyword evidence="2" id="KW-1185">Reference proteome</keyword>
<dbReference type="HOGENOM" id="CLU_2550271_0_0_2"/>
<protein>
    <submittedName>
        <fullName evidence="1">Uncharacterized protein</fullName>
    </submittedName>
</protein>
<dbReference type="EMBL" id="CP000254">
    <property type="protein sequence ID" value="ABD42446.1"/>
    <property type="molecule type" value="Genomic_DNA"/>
</dbReference>
<dbReference type="KEGG" id="mhu:Mhun_2751"/>
<accession>Q2FT86</accession>
<evidence type="ECO:0000313" key="2">
    <source>
        <dbReference type="Proteomes" id="UP000001941"/>
    </source>
</evidence>
<reference evidence="2" key="1">
    <citation type="journal article" date="2016" name="Stand. Genomic Sci.">
        <title>Complete genome sequence of Methanospirillum hungatei type strain JF1.</title>
        <authorList>
            <person name="Gunsalus R.P."/>
            <person name="Cook L.E."/>
            <person name="Crable B."/>
            <person name="Rohlin L."/>
            <person name="McDonald E."/>
            <person name="Mouttaki H."/>
            <person name="Sieber J.R."/>
            <person name="Poweleit N."/>
            <person name="Zhou H."/>
            <person name="Lapidus A.L."/>
            <person name="Daligault H.E."/>
            <person name="Land M."/>
            <person name="Gilna P."/>
            <person name="Ivanova N."/>
            <person name="Kyrpides N."/>
            <person name="Culley D.E."/>
            <person name="McInerney M.J."/>
        </authorList>
    </citation>
    <scope>NUCLEOTIDE SEQUENCE [LARGE SCALE GENOMIC DNA]</scope>
    <source>
        <strain evidence="2">ATCC 27890 / DSM 864 / NBRC 100397 / JF-1</strain>
    </source>
</reference>
<organism evidence="1 2">
    <name type="scientific">Methanospirillum hungatei JF-1 (strain ATCC 27890 / DSM 864 / NBRC 100397 / JF-1)</name>
    <dbReference type="NCBI Taxonomy" id="323259"/>
    <lineage>
        <taxon>Archaea</taxon>
        <taxon>Methanobacteriati</taxon>
        <taxon>Methanobacteriota</taxon>
        <taxon>Stenosarchaea group</taxon>
        <taxon>Methanomicrobia</taxon>
        <taxon>Methanomicrobiales</taxon>
        <taxon>Methanospirillaceae</taxon>
        <taxon>Methanospirillum</taxon>
    </lineage>
</organism>
<name>Q2FT86_METHJ</name>
<proteinExistence type="predicted"/>
<dbReference type="STRING" id="323259.Mhun_2751"/>
<dbReference type="Proteomes" id="UP000001941">
    <property type="component" value="Chromosome"/>
</dbReference>
<sequence>MHVKEIINGHIYDTRTSILIGEREERGSFMYKTGNGEFFIYHASPLANRHPSWINPISKSVAIRRHFRYSHNQMAFEQAFCE</sequence>
<evidence type="ECO:0000313" key="1">
    <source>
        <dbReference type="EMBL" id="ABD42446.1"/>
    </source>
</evidence>